<keyword evidence="2" id="KW-0436">Ligase</keyword>
<name>A0A0I9XWY3_FUSFU</name>
<proteinExistence type="inferred from homology"/>
<dbReference type="PANTHER" id="PTHR23132:SF23">
    <property type="entry name" value="D-ALANINE--D-ALANINE LIGASE B"/>
    <property type="match status" value="1"/>
</dbReference>
<evidence type="ECO:0000256" key="2">
    <source>
        <dbReference type="ARBA" id="ARBA00022598"/>
    </source>
</evidence>
<evidence type="ECO:0000313" key="5">
    <source>
        <dbReference type="Proteomes" id="UP000760494"/>
    </source>
</evidence>
<dbReference type="InterPro" id="IPR011761">
    <property type="entry name" value="ATP-grasp"/>
</dbReference>
<sequence>MSTVSRARVVVLYQSLDPPVIDGIQKPKKPGGYMDSGADIAYNLNLSPNVDIICPHNDPKPGQQAGWSFPDTEDGILEAIKKGASHIWANTILFSSHPLQVSVRLAEHQDHIKVVGQGPLIVERYDDKEFVNNLLRKLGGFTMPRAWTLNESQDTQGILEKLNLPFPIVAKPIRGRGSHGVRVCRSLNDLIEHAQALFKQSPSVMVEEYLAGEEATVTVMPPISRGGGYWALPVVTRFNHIDGVAPYNGAVAVTANSRAITAAEGSQAAYKQVAEECERVAQELAVTAPIRIDVRRFKDSADSKFALFDVNMKPNMTGTGRPGREDQASLTLLAAEALGWDYQELLRRILDTSSTLRTLRDLKPRESV</sequence>
<dbReference type="Proteomes" id="UP000760494">
    <property type="component" value="Unassembled WGS sequence"/>
</dbReference>
<dbReference type="GO" id="GO:0008716">
    <property type="term" value="F:D-alanine-D-alanine ligase activity"/>
    <property type="evidence" value="ECO:0007669"/>
    <property type="project" value="InterPro"/>
</dbReference>
<dbReference type="InterPro" id="IPR013815">
    <property type="entry name" value="ATP_grasp_subdomain_1"/>
</dbReference>
<keyword evidence="3" id="KW-0547">Nucleotide-binding</keyword>
<dbReference type="EMBL" id="CABFJX010000201">
    <property type="protein sequence ID" value="VTT67253.1"/>
    <property type="molecule type" value="Genomic_DNA"/>
</dbReference>
<dbReference type="eggNOG" id="ENOG502QPTY">
    <property type="taxonomic scope" value="Eukaryota"/>
</dbReference>
<accession>A0A0I9XWY3</accession>
<evidence type="ECO:0000313" key="4">
    <source>
        <dbReference type="EMBL" id="VTT67253.1"/>
    </source>
</evidence>
<dbReference type="Gene3D" id="3.30.470.20">
    <property type="entry name" value="ATP-grasp fold, B domain"/>
    <property type="match status" value="1"/>
</dbReference>
<gene>
    <name evidence="4" type="ORF">C2S_6856</name>
</gene>
<comment type="caution">
    <text evidence="4">The sequence shown here is derived from an EMBL/GenBank/DDBJ whole genome shotgun (WGS) entry which is preliminary data.</text>
</comment>
<organism evidence="4 5">
    <name type="scientific">Fusarium fujikuroi</name>
    <name type="common">Bakanae and foot rot disease fungus</name>
    <name type="synonym">Gibberella fujikuroi</name>
    <dbReference type="NCBI Taxonomy" id="5127"/>
    <lineage>
        <taxon>Eukaryota</taxon>
        <taxon>Fungi</taxon>
        <taxon>Dikarya</taxon>
        <taxon>Ascomycota</taxon>
        <taxon>Pezizomycotina</taxon>
        <taxon>Sordariomycetes</taxon>
        <taxon>Hypocreomycetidae</taxon>
        <taxon>Hypocreales</taxon>
        <taxon>Nectriaceae</taxon>
        <taxon>Fusarium</taxon>
        <taxon>Fusarium fujikuroi species complex</taxon>
    </lineage>
</organism>
<dbReference type="GO" id="GO:0005524">
    <property type="term" value="F:ATP binding"/>
    <property type="evidence" value="ECO:0007669"/>
    <property type="project" value="UniProtKB-UniRule"/>
</dbReference>
<evidence type="ECO:0000256" key="1">
    <source>
        <dbReference type="ARBA" id="ARBA00010871"/>
    </source>
</evidence>
<dbReference type="AlphaFoldDB" id="A0A0I9XWY3"/>
<dbReference type="Gene3D" id="3.30.1490.20">
    <property type="entry name" value="ATP-grasp fold, A domain"/>
    <property type="match status" value="1"/>
</dbReference>
<protein>
    <submittedName>
        <fullName evidence="4">Uncharacterized protein</fullName>
    </submittedName>
</protein>
<dbReference type="PANTHER" id="PTHR23132">
    <property type="entry name" value="D-ALANINE--D-ALANINE LIGASE"/>
    <property type="match status" value="1"/>
</dbReference>
<dbReference type="Pfam" id="PF07478">
    <property type="entry name" value="Dala_Dala_lig_C"/>
    <property type="match status" value="1"/>
</dbReference>
<keyword evidence="3" id="KW-0067">ATP-binding</keyword>
<dbReference type="SUPFAM" id="SSF56059">
    <property type="entry name" value="Glutathione synthetase ATP-binding domain-like"/>
    <property type="match status" value="1"/>
</dbReference>
<dbReference type="PROSITE" id="PS50975">
    <property type="entry name" value="ATP_GRASP"/>
    <property type="match status" value="1"/>
</dbReference>
<reference evidence="4" key="1">
    <citation type="submission" date="2019-05" db="EMBL/GenBank/DDBJ databases">
        <authorList>
            <person name="Piombo E."/>
        </authorList>
    </citation>
    <scope>NUCLEOTIDE SEQUENCE</scope>
    <source>
        <strain evidence="4">C2S</strain>
    </source>
</reference>
<dbReference type="InterPro" id="IPR011095">
    <property type="entry name" value="Dala_Dala_lig_C"/>
</dbReference>
<evidence type="ECO:0000256" key="3">
    <source>
        <dbReference type="PROSITE-ProRule" id="PRU00409"/>
    </source>
</evidence>
<comment type="similarity">
    <text evidence="1">Belongs to the D-alanine--D-alanine ligase family.</text>
</comment>
<dbReference type="GO" id="GO:0046872">
    <property type="term" value="F:metal ion binding"/>
    <property type="evidence" value="ECO:0007669"/>
    <property type="project" value="InterPro"/>
</dbReference>